<feature type="compositionally biased region" description="Polar residues" evidence="1">
    <location>
        <begin position="215"/>
        <end position="235"/>
    </location>
</feature>
<reference evidence="2" key="1">
    <citation type="submission" date="2021-02" db="EMBL/GenBank/DDBJ databases">
        <title>Psilocybe cubensis genome.</title>
        <authorList>
            <person name="Mckernan K.J."/>
            <person name="Crawford S."/>
            <person name="Trippe A."/>
            <person name="Kane L.T."/>
            <person name="Mclaughlin S."/>
        </authorList>
    </citation>
    <scope>NUCLEOTIDE SEQUENCE [LARGE SCALE GENOMIC DNA]</scope>
    <source>
        <strain evidence="2">MGC-MH-2018</strain>
    </source>
</reference>
<comment type="caution">
    <text evidence="2">The sequence shown here is derived from an EMBL/GenBank/DDBJ whole genome shotgun (WGS) entry which is preliminary data.</text>
</comment>
<dbReference type="EMBL" id="JAFIQS010000013">
    <property type="protein sequence ID" value="KAG5163864.1"/>
    <property type="molecule type" value="Genomic_DNA"/>
</dbReference>
<organism evidence="2">
    <name type="scientific">Psilocybe cubensis</name>
    <name type="common">Psychedelic mushroom</name>
    <name type="synonym">Stropharia cubensis</name>
    <dbReference type="NCBI Taxonomy" id="181762"/>
    <lineage>
        <taxon>Eukaryota</taxon>
        <taxon>Fungi</taxon>
        <taxon>Dikarya</taxon>
        <taxon>Basidiomycota</taxon>
        <taxon>Agaricomycotina</taxon>
        <taxon>Agaricomycetes</taxon>
        <taxon>Agaricomycetidae</taxon>
        <taxon>Agaricales</taxon>
        <taxon>Agaricineae</taxon>
        <taxon>Strophariaceae</taxon>
        <taxon>Psilocybe</taxon>
    </lineage>
</organism>
<feature type="compositionally biased region" description="Low complexity" evidence="1">
    <location>
        <begin position="201"/>
        <end position="214"/>
    </location>
</feature>
<gene>
    <name evidence="2" type="ORF">JR316_011057</name>
</gene>
<name>A0A8H8CGD6_PSICU</name>
<feature type="compositionally biased region" description="Polar residues" evidence="1">
    <location>
        <begin position="347"/>
        <end position="362"/>
    </location>
</feature>
<feature type="region of interest" description="Disordered" evidence="1">
    <location>
        <begin position="347"/>
        <end position="381"/>
    </location>
</feature>
<evidence type="ECO:0000256" key="1">
    <source>
        <dbReference type="SAM" id="MobiDB-lite"/>
    </source>
</evidence>
<feature type="region of interest" description="Disordered" evidence="1">
    <location>
        <begin position="191"/>
        <end position="235"/>
    </location>
</feature>
<protein>
    <submittedName>
        <fullName evidence="2">Uncharacterized protein</fullName>
    </submittedName>
</protein>
<evidence type="ECO:0000313" key="2">
    <source>
        <dbReference type="EMBL" id="KAG5163864.1"/>
    </source>
</evidence>
<dbReference type="AlphaFoldDB" id="A0A8H8CGD6"/>
<accession>A0A8H8CGD6</accession>
<sequence>MDLPSWSENVIPLTDSSVSPSHNIGNSFQQLSLYDLANTTANTDLNFLDSTSSPSLCEEEEEERIGLSLDDQWYFSPQVDTVFQDAAALLGLDCPSTPESSSDQSCDATFNVDTFSATQDFPPVHIPTGQLELSSQVGRARQGKEKKHATNKKAFDAFPESYSYAQEPAHLNGSTPVQVSMDVQPRHLQFPPSLQYSTDMSGWESSSRSTGRSGYTINTSSGPQNFPLASTSTPTNIPFAHVPRDIERVAMPSRSTFQDGPIHQANSERYRVPINPLGPFPDDIDWPSQWNAGMSGNIPREADMTPVASSSALTIPYRLEHQSQPAASQQWPAQVGINNGFEGSMMSNNAMISNDPPTSTVDDTARPKKRRGKKQQQQQHQLFSGTHDAILFCTCVESGVKCNEPLISQAHLGNHVANYHDVKRGRSGNEVKECPWEGCDKHLKVNSLWRHIIRAHGKMLPKE</sequence>
<proteinExistence type="predicted"/>